<dbReference type="InterPro" id="IPR036271">
    <property type="entry name" value="Tet_transcr_reg_TetR-rel_C_sf"/>
</dbReference>
<dbReference type="EMBL" id="WMBA01000014">
    <property type="protein sequence ID" value="MTD54723.1"/>
    <property type="molecule type" value="Genomic_DNA"/>
</dbReference>
<feature type="region of interest" description="Disordered" evidence="3">
    <location>
        <begin position="1"/>
        <end position="75"/>
    </location>
</feature>
<keyword evidence="6" id="KW-1185">Reference proteome</keyword>
<evidence type="ECO:0000256" key="1">
    <source>
        <dbReference type="ARBA" id="ARBA00023015"/>
    </source>
</evidence>
<feature type="compositionally biased region" description="Basic residues" evidence="3">
    <location>
        <begin position="114"/>
        <end position="128"/>
    </location>
</feature>
<dbReference type="InterPro" id="IPR011075">
    <property type="entry name" value="TetR_C"/>
</dbReference>
<dbReference type="SUPFAM" id="SSF48498">
    <property type="entry name" value="Tetracyclin repressor-like, C-terminal domain"/>
    <property type="match status" value="1"/>
</dbReference>
<dbReference type="Gene3D" id="1.10.357.10">
    <property type="entry name" value="Tetracycline Repressor, domain 2"/>
    <property type="match status" value="1"/>
</dbReference>
<keyword evidence="2" id="KW-0804">Transcription</keyword>
<evidence type="ECO:0000259" key="4">
    <source>
        <dbReference type="Pfam" id="PF16859"/>
    </source>
</evidence>
<protein>
    <recommendedName>
        <fullName evidence="4">Tetracyclin repressor-like C-terminal domain-containing protein</fullName>
    </recommendedName>
</protein>
<evidence type="ECO:0000313" key="6">
    <source>
        <dbReference type="Proteomes" id="UP000440096"/>
    </source>
</evidence>
<sequence length="268" mass="29433">MDHPRPHPGSDPPQHGTRVRENRCRPAAPTKGSRAPRRWPVQPRDHSPHRCGGDRLVPSYEGPSTAHRPSTRGRGARCCRNCPPLRAQTSRPAPVPRPHARYIRGALKGPACAHPRKGGRNRLFKPRHSPGPEARIGVAEIDTGCTYCDLVGHLEALRIGMADPAFRNVLPALTADLADDEELRKNFLTVVWEPRREACVGSLRKGEARGDIRPGLDIDLLIDLFAAPVVFRVLFGHRELDQKFVREVVSAALSGVGMAEDGFCAHTG</sequence>
<keyword evidence="1" id="KW-0805">Transcription regulation</keyword>
<evidence type="ECO:0000313" key="5">
    <source>
        <dbReference type="EMBL" id="MTD54723.1"/>
    </source>
</evidence>
<feature type="domain" description="Tetracyclin repressor-like C-terminal" evidence="4">
    <location>
        <begin position="141"/>
        <end position="251"/>
    </location>
</feature>
<proteinExistence type="predicted"/>
<reference evidence="5 6" key="1">
    <citation type="submission" date="2019-11" db="EMBL/GenBank/DDBJ databases">
        <title>Draft genome of Amycolatopsis RM579.</title>
        <authorList>
            <person name="Duangmal K."/>
            <person name="Mingma R."/>
        </authorList>
    </citation>
    <scope>NUCLEOTIDE SEQUENCE [LARGE SCALE GENOMIC DNA]</scope>
    <source>
        <strain evidence="5 6">RM579</strain>
    </source>
</reference>
<feature type="compositionally biased region" description="Basic and acidic residues" evidence="3">
    <location>
        <begin position="43"/>
        <end position="53"/>
    </location>
</feature>
<dbReference type="OrthoDB" id="9796019at2"/>
<gene>
    <name evidence="5" type="ORF">GKO32_12130</name>
</gene>
<feature type="region of interest" description="Disordered" evidence="3">
    <location>
        <begin position="109"/>
        <end position="131"/>
    </location>
</feature>
<evidence type="ECO:0000256" key="2">
    <source>
        <dbReference type="ARBA" id="ARBA00023163"/>
    </source>
</evidence>
<dbReference type="Proteomes" id="UP000440096">
    <property type="component" value="Unassembled WGS sequence"/>
</dbReference>
<organism evidence="5 6">
    <name type="scientific">Amycolatopsis pithecellobii</name>
    <dbReference type="NCBI Taxonomy" id="664692"/>
    <lineage>
        <taxon>Bacteria</taxon>
        <taxon>Bacillati</taxon>
        <taxon>Actinomycetota</taxon>
        <taxon>Actinomycetes</taxon>
        <taxon>Pseudonocardiales</taxon>
        <taxon>Pseudonocardiaceae</taxon>
        <taxon>Amycolatopsis</taxon>
    </lineage>
</organism>
<accession>A0A6N7Z0C6</accession>
<evidence type="ECO:0000256" key="3">
    <source>
        <dbReference type="SAM" id="MobiDB-lite"/>
    </source>
</evidence>
<comment type="caution">
    <text evidence="5">The sequence shown here is derived from an EMBL/GenBank/DDBJ whole genome shotgun (WGS) entry which is preliminary data.</text>
</comment>
<dbReference type="Pfam" id="PF16859">
    <property type="entry name" value="TetR_C_11"/>
    <property type="match status" value="1"/>
</dbReference>
<dbReference type="AlphaFoldDB" id="A0A6N7Z0C6"/>
<name>A0A6N7Z0C6_9PSEU</name>